<accession>A0A0H5QFL5</accession>
<protein>
    <submittedName>
        <fullName evidence="1">Uncharacterized protein</fullName>
    </submittedName>
</protein>
<organism evidence="1">
    <name type="scientific">uncultured prokaryote</name>
    <dbReference type="NCBI Taxonomy" id="198431"/>
    <lineage>
        <taxon>unclassified sequences</taxon>
        <taxon>environmental samples</taxon>
    </lineage>
</organism>
<proteinExistence type="predicted"/>
<sequence length="66" mass="7387">MPKFPQPSRYYLFGVVRLPEGILCNYVFPSHAFAEAHARKLVSGGFISGYQIVSLCIDIQKIILEG</sequence>
<name>A0A0H5QFL5_9ZZZZ</name>
<reference evidence="1" key="2">
    <citation type="submission" date="2015-07" db="EMBL/GenBank/DDBJ databases">
        <title>Plasmids, circular viruses and viroids from rat gut.</title>
        <authorList>
            <person name="Jorgensen T.J."/>
            <person name="Hansen M.A."/>
            <person name="Xu Z."/>
            <person name="Tabak M.A."/>
            <person name="Sorensen S.J."/>
            <person name="Hansen L.H."/>
        </authorList>
    </citation>
    <scope>NUCLEOTIDE SEQUENCE</scope>
    <source>
        <plasmid evidence="1">pRGRH0373</plasmid>
    </source>
</reference>
<keyword evidence="1" id="KW-0614">Plasmid</keyword>
<dbReference type="EMBL" id="LN853030">
    <property type="protein sequence ID" value="CRY94827.1"/>
    <property type="molecule type" value="Genomic_DNA"/>
</dbReference>
<reference evidence="1" key="1">
    <citation type="submission" date="2015-06" db="EMBL/GenBank/DDBJ databases">
        <authorList>
            <person name="Joergensen T."/>
        </authorList>
    </citation>
    <scope>NUCLEOTIDE SEQUENCE</scope>
    <source>
        <plasmid evidence="1">pRGRH0373</plasmid>
    </source>
</reference>
<geneLocation type="plasmid" evidence="1">
    <name>pRGRH0373</name>
</geneLocation>
<evidence type="ECO:0000313" key="1">
    <source>
        <dbReference type="EMBL" id="CRY94827.1"/>
    </source>
</evidence>
<dbReference type="AlphaFoldDB" id="A0A0H5QFL5"/>